<proteinExistence type="inferred from homology"/>
<dbReference type="NCBIfam" id="NF002381">
    <property type="entry name" value="PRK01388.1"/>
    <property type="match status" value="1"/>
</dbReference>
<keyword evidence="6" id="KW-0963">Cytoplasm</keyword>
<evidence type="ECO:0000256" key="4">
    <source>
        <dbReference type="ARBA" id="ARBA00022801"/>
    </source>
</evidence>
<dbReference type="RefSeq" id="WP_061994003.1">
    <property type="nucleotide sequence ID" value="NZ_JAAGPU010000004.1"/>
</dbReference>
<comment type="pathway">
    <text evidence="1 6">Amino-acid degradation; L-arginine degradation via ADI pathway; carbamoyl phosphate from L-arginine: step 1/2.</text>
</comment>
<comment type="similarity">
    <text evidence="2 6">Belongs to the arginine deiminase family.</text>
</comment>
<evidence type="ECO:0000256" key="1">
    <source>
        <dbReference type="ARBA" id="ARBA00005213"/>
    </source>
</evidence>
<dbReference type="EC" id="3.5.3.6" evidence="6"/>
<dbReference type="InterPro" id="IPR003876">
    <property type="entry name" value="Arg_deiminase"/>
</dbReference>
<dbReference type="Proteomes" id="UP000481872">
    <property type="component" value="Unassembled WGS sequence"/>
</dbReference>
<dbReference type="PANTHER" id="PTHR47271:SF2">
    <property type="entry name" value="ARGININE DEIMINASE"/>
    <property type="match status" value="1"/>
</dbReference>
<comment type="caution">
    <text evidence="8">The sequence shown here is derived from an EMBL/GenBank/DDBJ whole genome shotgun (WGS) entry which is preliminary data.</text>
</comment>
<evidence type="ECO:0000256" key="3">
    <source>
        <dbReference type="ARBA" id="ARBA00022503"/>
    </source>
</evidence>
<keyword evidence="3 6" id="KW-0056">Arginine metabolism</keyword>
<dbReference type="PIRSF" id="PIRSF006356">
    <property type="entry name" value="Arg_deiminase"/>
    <property type="match status" value="1"/>
</dbReference>
<dbReference type="GO" id="GO:0005737">
    <property type="term" value="C:cytoplasm"/>
    <property type="evidence" value="ECO:0007669"/>
    <property type="project" value="UniProtKB-SubCell"/>
</dbReference>
<evidence type="ECO:0000256" key="2">
    <source>
        <dbReference type="ARBA" id="ARBA00010206"/>
    </source>
</evidence>
<dbReference type="HAMAP" id="MF_00242">
    <property type="entry name" value="Arg_deiminase"/>
    <property type="match status" value="1"/>
</dbReference>
<dbReference type="Pfam" id="PF02274">
    <property type="entry name" value="ADI"/>
    <property type="match status" value="1"/>
</dbReference>
<dbReference type="PANTHER" id="PTHR47271">
    <property type="entry name" value="ARGININE DEIMINASE"/>
    <property type="match status" value="1"/>
</dbReference>
<name>A0A6M0GZG1_9CLOT</name>
<dbReference type="SUPFAM" id="SSF55909">
    <property type="entry name" value="Pentein"/>
    <property type="match status" value="1"/>
</dbReference>
<reference evidence="8 9" key="1">
    <citation type="submission" date="2020-02" db="EMBL/GenBank/DDBJ databases">
        <title>Genome assembly of a novel Clostridium senegalense strain.</title>
        <authorList>
            <person name="Gupta T.B."/>
            <person name="Jauregui R."/>
            <person name="Maclean P."/>
            <person name="Nawarathana A."/>
            <person name="Brightwell G."/>
        </authorList>
    </citation>
    <scope>NUCLEOTIDE SEQUENCE [LARGE SCALE GENOMIC DNA]</scope>
    <source>
        <strain evidence="8 9">AGRFS4</strain>
    </source>
</reference>
<feature type="active site" description="Amidino-cysteine intermediate" evidence="6 7">
    <location>
        <position position="391"/>
    </location>
</feature>
<dbReference type="Gene3D" id="3.75.10.10">
    <property type="entry name" value="L-arginine/glycine Amidinotransferase, Chain A"/>
    <property type="match status" value="1"/>
</dbReference>
<dbReference type="UniPathway" id="UPA00254">
    <property type="reaction ID" value="UER00364"/>
</dbReference>
<dbReference type="PRINTS" id="PR01466">
    <property type="entry name" value="ARGDEIMINASE"/>
</dbReference>
<organism evidence="8 9">
    <name type="scientific">Clostridium senegalense</name>
    <dbReference type="NCBI Taxonomy" id="1465809"/>
    <lineage>
        <taxon>Bacteria</taxon>
        <taxon>Bacillati</taxon>
        <taxon>Bacillota</taxon>
        <taxon>Clostridia</taxon>
        <taxon>Eubacteriales</taxon>
        <taxon>Clostridiaceae</taxon>
        <taxon>Clostridium</taxon>
    </lineage>
</organism>
<evidence type="ECO:0000313" key="9">
    <source>
        <dbReference type="Proteomes" id="UP000481872"/>
    </source>
</evidence>
<evidence type="ECO:0000256" key="7">
    <source>
        <dbReference type="PIRSR" id="PIRSR006356-1"/>
    </source>
</evidence>
<evidence type="ECO:0000313" key="8">
    <source>
        <dbReference type="EMBL" id="NEU03986.1"/>
    </source>
</evidence>
<comment type="catalytic activity">
    <reaction evidence="5 6">
        <text>L-arginine + H2O = L-citrulline + NH4(+)</text>
        <dbReference type="Rhea" id="RHEA:19597"/>
        <dbReference type="ChEBI" id="CHEBI:15377"/>
        <dbReference type="ChEBI" id="CHEBI:28938"/>
        <dbReference type="ChEBI" id="CHEBI:32682"/>
        <dbReference type="ChEBI" id="CHEBI:57743"/>
        <dbReference type="EC" id="3.5.3.6"/>
    </reaction>
</comment>
<dbReference type="GO" id="GO:0016990">
    <property type="term" value="F:arginine deiminase activity"/>
    <property type="evidence" value="ECO:0007669"/>
    <property type="project" value="UniProtKB-UniRule"/>
</dbReference>
<dbReference type="Gene3D" id="1.10.3930.10">
    <property type="entry name" value="Arginine deiminase"/>
    <property type="match status" value="1"/>
</dbReference>
<evidence type="ECO:0000256" key="6">
    <source>
        <dbReference type="HAMAP-Rule" id="MF_00242"/>
    </source>
</evidence>
<accession>A0A6M0GZG1</accession>
<gene>
    <name evidence="6 8" type="primary">arcA</name>
    <name evidence="8" type="ORF">G3M99_03785</name>
</gene>
<keyword evidence="9" id="KW-1185">Reference proteome</keyword>
<dbReference type="NCBIfam" id="TIGR01078">
    <property type="entry name" value="arcA"/>
    <property type="match status" value="1"/>
</dbReference>
<keyword evidence="4 6" id="KW-0378">Hydrolase</keyword>
<sequence length="401" mass="46074">MEQRGVKVYSEIGKLKTVLLHKPGREIENLTPSYLENLLFDDIPYLKIAREEHDKFAEVFKMNGIEVLYLENLVTDSIKDLNIKEQFVEDILLKSNLVDNKIKEELKKYLLNMLPKEMIDVIMAGVRKEDILLKESKSEYPFLLEPMPNLYFTRDPFACIGSGVSLNSMRKVARRRETLFGKYIFKYHPWFKDTNVSIYYDMDNPSCIEGGDQLVLSKEVLAIGCSERTDKEAVLKLASNIFKSGETFEKILLFNIPKIRAFMHLDTVFTMVDYDKFTIHPEIEDTLKVIEISYDKANKNVITKECEESLESVLSRALKTEVTLIRCGGGDKIAAGREQWNDGSNTLAISPGKVITYDRNYVTNELLDKHNIEVYAIKSSELSRGRGGPRCMSMPFVREDI</sequence>
<comment type="subcellular location">
    <subcellularLocation>
        <location evidence="6">Cytoplasm</location>
    </subcellularLocation>
</comment>
<dbReference type="EMBL" id="JAAGPU010000004">
    <property type="protein sequence ID" value="NEU03986.1"/>
    <property type="molecule type" value="Genomic_DNA"/>
</dbReference>
<dbReference type="AlphaFoldDB" id="A0A6M0GZG1"/>
<evidence type="ECO:0000256" key="5">
    <source>
        <dbReference type="ARBA" id="ARBA00049429"/>
    </source>
</evidence>
<dbReference type="GO" id="GO:0019546">
    <property type="term" value="P:L-arginine deiminase pathway"/>
    <property type="evidence" value="ECO:0007669"/>
    <property type="project" value="UniProtKB-UniRule"/>
</dbReference>
<protein>
    <recommendedName>
        <fullName evidence="6">Arginine deiminase</fullName>
        <shortName evidence="6">ADI</shortName>
        <ecNumber evidence="6">3.5.3.6</ecNumber>
    </recommendedName>
    <alternativeName>
        <fullName evidence="6">Arginine dihydrolase</fullName>
        <shortName evidence="6">AD</shortName>
    </alternativeName>
</protein>